<feature type="active site" description="Proton acceptor" evidence="6">
    <location>
        <position position="52"/>
    </location>
</feature>
<evidence type="ECO:0000313" key="11">
    <source>
        <dbReference type="Proteomes" id="UP001224325"/>
    </source>
</evidence>
<dbReference type="SUPFAM" id="SSF75005">
    <property type="entry name" value="Arabinanase/levansucrase/invertase"/>
    <property type="match status" value="1"/>
</dbReference>
<accession>A0AAU7ED45</accession>
<feature type="signal peptide" evidence="9">
    <location>
        <begin position="1"/>
        <end position="21"/>
    </location>
</feature>
<dbReference type="InterPro" id="IPR023296">
    <property type="entry name" value="Glyco_hydro_beta-prop_sf"/>
</dbReference>
<dbReference type="EMBL" id="CP155618">
    <property type="protein sequence ID" value="XBL14019.1"/>
    <property type="molecule type" value="Genomic_DNA"/>
</dbReference>
<dbReference type="RefSeq" id="WP_308991995.1">
    <property type="nucleotide sequence ID" value="NZ_CP155618.1"/>
</dbReference>
<dbReference type="KEGG" id="mlil:QLS71_017070"/>
<dbReference type="GO" id="GO:0004553">
    <property type="term" value="F:hydrolase activity, hydrolyzing O-glycosyl compounds"/>
    <property type="evidence" value="ECO:0007669"/>
    <property type="project" value="InterPro"/>
</dbReference>
<evidence type="ECO:0000256" key="1">
    <source>
        <dbReference type="ARBA" id="ARBA00009865"/>
    </source>
</evidence>
<evidence type="ECO:0000256" key="5">
    <source>
        <dbReference type="ARBA" id="ARBA00023295"/>
    </source>
</evidence>
<evidence type="ECO:0000256" key="2">
    <source>
        <dbReference type="ARBA" id="ARBA00022651"/>
    </source>
</evidence>
<comment type="similarity">
    <text evidence="1 8">Belongs to the glycosyl hydrolase 43 family.</text>
</comment>
<dbReference type="PANTHER" id="PTHR43772">
    <property type="entry name" value="ENDO-1,4-BETA-XYLANASE"/>
    <property type="match status" value="1"/>
</dbReference>
<keyword evidence="3 8" id="KW-0378">Hydrolase</keyword>
<dbReference type="InterPro" id="IPR052176">
    <property type="entry name" value="Glycosyl_Hydrlase_43_Enz"/>
</dbReference>
<evidence type="ECO:0000256" key="6">
    <source>
        <dbReference type="PIRSR" id="PIRSR606710-1"/>
    </source>
</evidence>
<evidence type="ECO:0000256" key="3">
    <source>
        <dbReference type="ARBA" id="ARBA00022801"/>
    </source>
</evidence>
<keyword evidence="11" id="KW-1185">Reference proteome</keyword>
<keyword evidence="4" id="KW-0119">Carbohydrate metabolism</keyword>
<name>A0AAU7ED45_9FLAO</name>
<dbReference type="GO" id="GO:0045493">
    <property type="term" value="P:xylan catabolic process"/>
    <property type="evidence" value="ECO:0007669"/>
    <property type="project" value="UniProtKB-KW"/>
</dbReference>
<dbReference type="Pfam" id="PF04616">
    <property type="entry name" value="Glyco_hydro_43"/>
    <property type="match status" value="1"/>
</dbReference>
<dbReference type="InterPro" id="IPR006710">
    <property type="entry name" value="Glyco_hydro_43"/>
</dbReference>
<evidence type="ECO:0000256" key="4">
    <source>
        <dbReference type="ARBA" id="ARBA00023277"/>
    </source>
</evidence>
<evidence type="ECO:0000256" key="9">
    <source>
        <dbReference type="SAM" id="SignalP"/>
    </source>
</evidence>
<evidence type="ECO:0000256" key="7">
    <source>
        <dbReference type="PIRSR" id="PIRSR606710-2"/>
    </source>
</evidence>
<keyword evidence="9" id="KW-0732">Signal</keyword>
<gene>
    <name evidence="10" type="ORF">QLS71_017070</name>
</gene>
<feature type="site" description="Important for catalytic activity, responsible for pKa modulation of the active site Glu and correct orientation of both the proton donor and substrate" evidence="7">
    <location>
        <position position="151"/>
    </location>
</feature>
<keyword evidence="2" id="KW-0624">Polysaccharide degradation</keyword>
<dbReference type="AlphaFoldDB" id="A0AAU7ED45"/>
<organism evidence="10 11">
    <name type="scientific">Mariniflexile litorale</name>
    <dbReference type="NCBI Taxonomy" id="3045158"/>
    <lineage>
        <taxon>Bacteria</taxon>
        <taxon>Pseudomonadati</taxon>
        <taxon>Bacteroidota</taxon>
        <taxon>Flavobacteriia</taxon>
        <taxon>Flavobacteriales</taxon>
        <taxon>Flavobacteriaceae</taxon>
        <taxon>Mariniflexile</taxon>
    </lineage>
</organism>
<feature type="active site" description="Proton donor" evidence="6">
    <location>
        <position position="198"/>
    </location>
</feature>
<feature type="chain" id="PRO_5043896448" evidence="9">
    <location>
        <begin position="22"/>
        <end position="314"/>
    </location>
</feature>
<dbReference type="CDD" id="cd08990">
    <property type="entry name" value="GH43_AXH_like"/>
    <property type="match status" value="1"/>
</dbReference>
<dbReference type="PANTHER" id="PTHR43772:SF2">
    <property type="entry name" value="PUTATIVE (AFU_ORTHOLOGUE AFUA_2G04480)-RELATED"/>
    <property type="match status" value="1"/>
</dbReference>
<dbReference type="Proteomes" id="UP001224325">
    <property type="component" value="Chromosome"/>
</dbReference>
<keyword evidence="2" id="KW-0858">Xylan degradation</keyword>
<keyword evidence="5 8" id="KW-0326">Glycosidase</keyword>
<proteinExistence type="inferred from homology"/>
<evidence type="ECO:0000313" key="10">
    <source>
        <dbReference type="EMBL" id="XBL14019.1"/>
    </source>
</evidence>
<dbReference type="Gene3D" id="2.115.10.20">
    <property type="entry name" value="Glycosyl hydrolase domain, family 43"/>
    <property type="match status" value="1"/>
</dbReference>
<evidence type="ECO:0000256" key="8">
    <source>
        <dbReference type="RuleBase" id="RU361187"/>
    </source>
</evidence>
<reference evidence="10" key="1">
    <citation type="submission" date="2024-04" db="EMBL/GenBank/DDBJ databases">
        <title>Mariniflexile litorale, isolated from the shallow sediments of the Sea of Japan.</title>
        <authorList>
            <person name="Romanenko L."/>
            <person name="Isaeva M."/>
        </authorList>
    </citation>
    <scope>NUCLEOTIDE SEQUENCE [LARGE SCALE GENOMIC DNA]</scope>
    <source>
        <strain evidence="10">KMM 9835</strain>
    </source>
</reference>
<protein>
    <submittedName>
        <fullName evidence="10">Family 43 glycosylhydrolase</fullName>
    </submittedName>
</protein>
<sequence length="314" mass="36102">MNKIKGVLVIVSALLAHISFSQNPFITHMYTADPSARVFNDTLYVYPSHDKDNAVKFTMEDWHVFSTTDMKTWTDHGVAFSLDDLSWANNQAWAPDCIYRNGKYYFYYPVEHSKIGVAVGDKPYGPFKDPLNKPLIHTNTEGVVCTRDFIDPAVFIDDDGQAYLYMGQLVVNAIKLNDDMISYDGNVHLLEGTADFFEAAWMHKYKGNYYLSYVGESGEIKYGISKNPLGPFDYKGVILPKMNSGTNHHSIVEYKGQWYMFYHNSDLYYKNNPDVEPKFGWGHKDSPHPYRRSICFDKLYYNEDGTMQPVIPTK</sequence>